<dbReference type="OrthoDB" id="9770965at2"/>
<dbReference type="RefSeq" id="WP_089859519.1">
    <property type="nucleotide sequence ID" value="NZ_FOTI01000005.1"/>
</dbReference>
<keyword evidence="2 4" id="KW-0442">Lipid degradation</keyword>
<reference evidence="6 7" key="1">
    <citation type="submission" date="2016-10" db="EMBL/GenBank/DDBJ databases">
        <authorList>
            <person name="de Groot N.N."/>
        </authorList>
    </citation>
    <scope>NUCLEOTIDE SEQUENCE [LARGE SCALE GENOMIC DNA]</scope>
    <source>
        <strain evidence="6 7">ATCC 51327</strain>
    </source>
</reference>
<dbReference type="PANTHER" id="PTHR14226:SF29">
    <property type="entry name" value="NEUROPATHY TARGET ESTERASE SWS"/>
    <property type="match status" value="1"/>
</dbReference>
<dbReference type="PROSITE" id="PS51635">
    <property type="entry name" value="PNPLA"/>
    <property type="match status" value="1"/>
</dbReference>
<dbReference type="Gene3D" id="3.40.1090.10">
    <property type="entry name" value="Cytosolic phospholipase A2 catalytic domain"/>
    <property type="match status" value="2"/>
</dbReference>
<feature type="domain" description="PNPLA" evidence="5">
    <location>
        <begin position="4"/>
        <end position="191"/>
    </location>
</feature>
<evidence type="ECO:0000256" key="3">
    <source>
        <dbReference type="ARBA" id="ARBA00023098"/>
    </source>
</evidence>
<feature type="active site" description="Nucleophile" evidence="4">
    <location>
        <position position="37"/>
    </location>
</feature>
<evidence type="ECO:0000313" key="7">
    <source>
        <dbReference type="Proteomes" id="UP000199006"/>
    </source>
</evidence>
<dbReference type="PANTHER" id="PTHR14226">
    <property type="entry name" value="NEUROPATHY TARGET ESTERASE/SWISS CHEESE D.MELANOGASTER"/>
    <property type="match status" value="1"/>
</dbReference>
<feature type="active site" description="Proton acceptor" evidence="4">
    <location>
        <position position="178"/>
    </location>
</feature>
<gene>
    <name evidence="6" type="ORF">SAMN02983006_00621</name>
</gene>
<keyword evidence="1 4" id="KW-0378">Hydrolase</keyword>
<dbReference type="CDD" id="cd07209">
    <property type="entry name" value="Pat_hypo_Ecoli_Z1214_like"/>
    <property type="match status" value="1"/>
</dbReference>
<dbReference type="EMBL" id="FOTI01000005">
    <property type="protein sequence ID" value="SFL25397.1"/>
    <property type="molecule type" value="Genomic_DNA"/>
</dbReference>
<evidence type="ECO:0000256" key="2">
    <source>
        <dbReference type="ARBA" id="ARBA00022963"/>
    </source>
</evidence>
<keyword evidence="7" id="KW-1185">Reference proteome</keyword>
<dbReference type="InterPro" id="IPR016035">
    <property type="entry name" value="Acyl_Trfase/lysoPLipase"/>
</dbReference>
<dbReference type="Proteomes" id="UP000199006">
    <property type="component" value="Unassembled WGS sequence"/>
</dbReference>
<dbReference type="GO" id="GO:0016787">
    <property type="term" value="F:hydrolase activity"/>
    <property type="evidence" value="ECO:0007669"/>
    <property type="project" value="UniProtKB-UniRule"/>
</dbReference>
<dbReference type="InterPro" id="IPR002641">
    <property type="entry name" value="PNPLA_dom"/>
</dbReference>
<dbReference type="InterPro" id="IPR050301">
    <property type="entry name" value="NTE"/>
</dbReference>
<sequence>MYGLVLEGGGAKGAYHIGALKALTELKIKVSAVAGTSIGAMNGAMYVQGKLDLAYEYWNNISTEKVLNIDDQQLTDLFNLSVNQNNLFYFINKVKQVFKNKGLDNSFFQEILLDNIDEDLLRASSLDFAIITLSLSELKPLELFLDDIPAGKVRDYIMASAYLPAFKLQRIDGQLLIDGGFYENLPIKTLLKRGYNKIIAIRTYGLGKIEKKVDSEKEIIFINPSENLGRMLNFSQANARKNIKMGYYDTLKYFKHLQGNKYYLKLNQNEDYFLDFLLKINPDIKINLLKKFSYPEAPLQRSFLENLIPKLAEILDFDYPASYSEIVIALLEKLAAAEKIDRFQIYTFAELLDLVCQKNKPAESILYNKLPSFIKTSNFLPKQLQDDLLLDIAEKIFIKTGGRNADE</sequence>
<keyword evidence="3 4" id="KW-0443">Lipid metabolism</keyword>
<evidence type="ECO:0000313" key="6">
    <source>
        <dbReference type="EMBL" id="SFL25397.1"/>
    </source>
</evidence>
<proteinExistence type="predicted"/>
<dbReference type="GO" id="GO:0016042">
    <property type="term" value="P:lipid catabolic process"/>
    <property type="evidence" value="ECO:0007669"/>
    <property type="project" value="UniProtKB-UniRule"/>
</dbReference>
<name>A0A1I4G7V3_9FIRM</name>
<dbReference type="SUPFAM" id="SSF52151">
    <property type="entry name" value="FabD/lysophospholipase-like"/>
    <property type="match status" value="1"/>
</dbReference>
<feature type="short sequence motif" description="GXGXXG" evidence="4">
    <location>
        <begin position="8"/>
        <end position="13"/>
    </location>
</feature>
<evidence type="ECO:0000256" key="4">
    <source>
        <dbReference type="PROSITE-ProRule" id="PRU01161"/>
    </source>
</evidence>
<feature type="short sequence motif" description="DGA/G" evidence="4">
    <location>
        <begin position="178"/>
        <end position="180"/>
    </location>
</feature>
<evidence type="ECO:0000256" key="1">
    <source>
        <dbReference type="ARBA" id="ARBA00022801"/>
    </source>
</evidence>
<organism evidence="6 7">
    <name type="scientific">Halanaerobium salsuginis</name>
    <dbReference type="NCBI Taxonomy" id="29563"/>
    <lineage>
        <taxon>Bacteria</taxon>
        <taxon>Bacillati</taxon>
        <taxon>Bacillota</taxon>
        <taxon>Clostridia</taxon>
        <taxon>Halanaerobiales</taxon>
        <taxon>Halanaerobiaceae</taxon>
        <taxon>Halanaerobium</taxon>
    </lineage>
</organism>
<dbReference type="STRING" id="29563.SAMN02983006_00621"/>
<dbReference type="Pfam" id="PF01734">
    <property type="entry name" value="Patatin"/>
    <property type="match status" value="1"/>
</dbReference>
<feature type="short sequence motif" description="GXSXG" evidence="4">
    <location>
        <begin position="35"/>
        <end position="39"/>
    </location>
</feature>
<accession>A0A1I4G7V3</accession>
<protein>
    <submittedName>
        <fullName evidence="6">NTE family protein</fullName>
    </submittedName>
</protein>
<dbReference type="AlphaFoldDB" id="A0A1I4G7V3"/>
<evidence type="ECO:0000259" key="5">
    <source>
        <dbReference type="PROSITE" id="PS51635"/>
    </source>
</evidence>